<feature type="transmembrane region" description="Helical" evidence="7">
    <location>
        <begin position="269"/>
        <end position="290"/>
    </location>
</feature>
<dbReference type="Pfam" id="PF00884">
    <property type="entry name" value="Sulfatase"/>
    <property type="match status" value="1"/>
</dbReference>
<organism evidence="9 10">
    <name type="scientific">Companilactobacillus baiquanensis</name>
    <dbReference type="NCBI Taxonomy" id="2486005"/>
    <lineage>
        <taxon>Bacteria</taxon>
        <taxon>Bacillati</taxon>
        <taxon>Bacillota</taxon>
        <taxon>Bacilli</taxon>
        <taxon>Lactobacillales</taxon>
        <taxon>Lactobacillaceae</taxon>
        <taxon>Companilactobacillus</taxon>
    </lineage>
</organism>
<feature type="transmembrane region" description="Helical" evidence="7">
    <location>
        <begin position="47"/>
        <end position="66"/>
    </location>
</feature>
<evidence type="ECO:0000256" key="4">
    <source>
        <dbReference type="ARBA" id="ARBA00022692"/>
    </source>
</evidence>
<keyword evidence="4 7" id="KW-0812">Transmembrane</keyword>
<feature type="transmembrane region" description="Helical" evidence="7">
    <location>
        <begin position="78"/>
        <end position="100"/>
    </location>
</feature>
<dbReference type="InterPro" id="IPR050448">
    <property type="entry name" value="OpgB/LTA_synthase_biosynth"/>
</dbReference>
<dbReference type="Proteomes" id="UP001596186">
    <property type="component" value="Unassembled WGS sequence"/>
</dbReference>
<evidence type="ECO:0000313" key="10">
    <source>
        <dbReference type="Proteomes" id="UP001596186"/>
    </source>
</evidence>
<evidence type="ECO:0000256" key="5">
    <source>
        <dbReference type="ARBA" id="ARBA00022989"/>
    </source>
</evidence>
<evidence type="ECO:0000256" key="2">
    <source>
        <dbReference type="ARBA" id="ARBA00004936"/>
    </source>
</evidence>
<evidence type="ECO:0000256" key="3">
    <source>
        <dbReference type="ARBA" id="ARBA00022475"/>
    </source>
</evidence>
<gene>
    <name evidence="9" type="ORF">ACFP1F_01825</name>
</gene>
<feature type="transmembrane region" description="Helical" evidence="7">
    <location>
        <begin position="178"/>
        <end position="194"/>
    </location>
</feature>
<feature type="transmembrane region" description="Helical" evidence="7">
    <location>
        <begin position="200"/>
        <end position="219"/>
    </location>
</feature>
<feature type="transmembrane region" description="Helical" evidence="7">
    <location>
        <begin position="112"/>
        <end position="135"/>
    </location>
</feature>
<feature type="transmembrane region" description="Helical" evidence="7">
    <location>
        <begin position="393"/>
        <end position="411"/>
    </location>
</feature>
<name>A0ABW1US04_9LACO</name>
<keyword evidence="10" id="KW-1185">Reference proteome</keyword>
<feature type="transmembrane region" description="Helical" evidence="7">
    <location>
        <begin position="337"/>
        <end position="359"/>
    </location>
</feature>
<feature type="transmembrane region" description="Helical" evidence="7">
    <location>
        <begin position="147"/>
        <end position="166"/>
    </location>
</feature>
<feature type="domain" description="Sulfatase N-terminal" evidence="8">
    <location>
        <begin position="636"/>
        <end position="920"/>
    </location>
</feature>
<feature type="transmembrane region" description="Helical" evidence="7">
    <location>
        <begin position="231"/>
        <end position="249"/>
    </location>
</feature>
<evidence type="ECO:0000256" key="1">
    <source>
        <dbReference type="ARBA" id="ARBA00004651"/>
    </source>
</evidence>
<sequence>MILITNRKRQNPTLECKVISAGFLLLGEIFLNMSFLKQKNSLSWSKVFSVLSIAILSGIFMTALHLLSNQSYMQPGFWGVWLFKTITVIASLFVPILIGMDYKKDSKVPNRSILFLLILDLLIQLITPIFSNQIISRPELYLLRSSTGIFLSYIGILLIGPFIIGIIKQHSLEKIRRILIIIFIIFVAANMILGQDIMGFSHGQNLIWYLYLFVIGYWIKNENWSKVSKLNLSLLLILSLIGSFISSWLTTNKVNYDPHHGMTLTSHYLGSIISSQPLFLITAILSLILLNKILKQSVYLKVSNIFTFGLVLILANNPKLIIFSFSWLQGFVDHTSTIINVIVIILITSIIVLLVQFVYSKLIIFNNNFKPLKNFSFDLSHANKYLKRIATAWHFWLLLGLSWVITVLSMSKLWNWDINMTQWIIIHREPIIFINIIILLAIFGIIWSILNRYWYSLIITMTAYIIWLIATFIKIDFRSEPILPSDMSMVTSMSELLNMVSSKLIIGALVAIVILAILAIWIQRKDQHKIHLTFKMRGFILLAAVLSLGSFFTANHPKTPIALLLEDIEDKPYFYAQLRGAKLNGTLLQFANNLDVTIMQKPDGYSKAKMAQLSKKYQNIAAEINKTRTNNDMSKQTVIFNLSESFSDPAKVPNLTVHGNPIPFIRQMKQSTPAGEMLTSGYGGGTANIEYQTLTGMAINNFSPTLPTPYSQLVPYQKTAPAFTDLFDYKTGIHPFSANLYSRKQVYKKFGFDKFYHLVDGNKLSYTEKIENSPYISDESAYKQTLKVMNDHQGGQFINLVTMQNHMPFDDYYKNNDYSVSGTAYTNNSHKQQIENYTQGIHYTDVALKQFIEKIDSMDRPITFIWYGDHLPGLYNGDSMQKYGLQLHETDYFVYSNKYSRQQNSSLPKTKIVSPNNFAAMALYKMNMKVSPYYALQTKVYTDLPAMTLDSFNSAKNNSVNSSSEYVDENGKLVNDLNKNQKEIMHDYELLQYDITAGKQYSLKNGFMKMPK</sequence>
<feature type="transmembrane region" description="Helical" evidence="7">
    <location>
        <begin position="534"/>
        <end position="554"/>
    </location>
</feature>
<feature type="transmembrane region" description="Helical" evidence="7">
    <location>
        <begin position="497"/>
        <end position="522"/>
    </location>
</feature>
<dbReference type="InterPro" id="IPR017850">
    <property type="entry name" value="Alkaline_phosphatase_core_sf"/>
</dbReference>
<dbReference type="PANTHER" id="PTHR47371:SF3">
    <property type="entry name" value="PHOSPHOGLYCEROL TRANSFERASE I"/>
    <property type="match status" value="1"/>
</dbReference>
<comment type="caution">
    <text evidence="9">The sequence shown here is derived from an EMBL/GenBank/DDBJ whole genome shotgun (WGS) entry which is preliminary data.</text>
</comment>
<dbReference type="EMBL" id="JBHSSN010000004">
    <property type="protein sequence ID" value="MFC6322503.1"/>
    <property type="molecule type" value="Genomic_DNA"/>
</dbReference>
<feature type="transmembrane region" description="Helical" evidence="7">
    <location>
        <begin position="431"/>
        <end position="450"/>
    </location>
</feature>
<evidence type="ECO:0000259" key="8">
    <source>
        <dbReference type="Pfam" id="PF00884"/>
    </source>
</evidence>
<dbReference type="PANTHER" id="PTHR47371">
    <property type="entry name" value="LIPOTEICHOIC ACID SYNTHASE"/>
    <property type="match status" value="1"/>
</dbReference>
<dbReference type="SUPFAM" id="SSF53649">
    <property type="entry name" value="Alkaline phosphatase-like"/>
    <property type="match status" value="1"/>
</dbReference>
<dbReference type="CDD" id="cd16015">
    <property type="entry name" value="LTA_synthase"/>
    <property type="match status" value="1"/>
</dbReference>
<evidence type="ECO:0000256" key="6">
    <source>
        <dbReference type="ARBA" id="ARBA00023136"/>
    </source>
</evidence>
<dbReference type="InterPro" id="IPR000917">
    <property type="entry name" value="Sulfatase_N"/>
</dbReference>
<protein>
    <submittedName>
        <fullName evidence="9">LTA synthase family protein</fullName>
    </submittedName>
</protein>
<feature type="transmembrane region" description="Helical" evidence="7">
    <location>
        <begin position="302"/>
        <end position="325"/>
    </location>
</feature>
<keyword evidence="5 7" id="KW-1133">Transmembrane helix</keyword>
<evidence type="ECO:0000256" key="7">
    <source>
        <dbReference type="SAM" id="Phobius"/>
    </source>
</evidence>
<comment type="pathway">
    <text evidence="2">Cell wall biogenesis; lipoteichoic acid biosynthesis.</text>
</comment>
<keyword evidence="6 7" id="KW-0472">Membrane</keyword>
<proteinExistence type="predicted"/>
<dbReference type="Gene3D" id="3.40.720.10">
    <property type="entry name" value="Alkaline Phosphatase, subunit A"/>
    <property type="match status" value="1"/>
</dbReference>
<comment type="subcellular location">
    <subcellularLocation>
        <location evidence="1">Cell membrane</location>
        <topology evidence="1">Multi-pass membrane protein</topology>
    </subcellularLocation>
</comment>
<reference evidence="10" key="1">
    <citation type="journal article" date="2019" name="Int. J. Syst. Evol. Microbiol.">
        <title>The Global Catalogue of Microorganisms (GCM) 10K type strain sequencing project: providing services to taxonomists for standard genome sequencing and annotation.</title>
        <authorList>
            <consortium name="The Broad Institute Genomics Platform"/>
            <consortium name="The Broad Institute Genome Sequencing Center for Infectious Disease"/>
            <person name="Wu L."/>
            <person name="Ma J."/>
        </authorList>
    </citation>
    <scope>NUCLEOTIDE SEQUENCE [LARGE SCALE GENOMIC DNA]</scope>
    <source>
        <strain evidence="10">CCM 8895</strain>
    </source>
</reference>
<keyword evidence="3" id="KW-1003">Cell membrane</keyword>
<accession>A0ABW1US04</accession>
<evidence type="ECO:0000313" key="9">
    <source>
        <dbReference type="EMBL" id="MFC6322503.1"/>
    </source>
</evidence>
<feature type="transmembrane region" description="Helical" evidence="7">
    <location>
        <begin position="457"/>
        <end position="477"/>
    </location>
</feature>